<proteinExistence type="inferred from homology"/>
<feature type="transmembrane region" description="Helical" evidence="6">
    <location>
        <begin position="127"/>
        <end position="151"/>
    </location>
</feature>
<reference evidence="8" key="1">
    <citation type="submission" date="2021-01" db="EMBL/GenBank/DDBJ databases">
        <authorList>
            <person name="Corre E."/>
            <person name="Pelletier E."/>
            <person name="Niang G."/>
            <person name="Scheremetjew M."/>
            <person name="Finn R."/>
            <person name="Kale V."/>
            <person name="Holt S."/>
            <person name="Cochrane G."/>
            <person name="Meng A."/>
            <person name="Brown T."/>
            <person name="Cohen L."/>
        </authorList>
    </citation>
    <scope>NUCLEOTIDE SEQUENCE</scope>
    <source>
        <strain evidence="8">CCAP979/52</strain>
    </source>
</reference>
<feature type="transmembrane region" description="Helical" evidence="6">
    <location>
        <begin position="256"/>
        <end position="277"/>
    </location>
</feature>
<dbReference type="GO" id="GO:0000045">
    <property type="term" value="P:autophagosome assembly"/>
    <property type="evidence" value="ECO:0007669"/>
    <property type="project" value="TreeGrafter"/>
</dbReference>
<evidence type="ECO:0000256" key="6">
    <source>
        <dbReference type="SAM" id="Phobius"/>
    </source>
</evidence>
<evidence type="ECO:0000259" key="7">
    <source>
        <dbReference type="Pfam" id="PF09335"/>
    </source>
</evidence>
<feature type="domain" description="VTT" evidence="7">
    <location>
        <begin position="152"/>
        <end position="274"/>
    </location>
</feature>
<dbReference type="EMBL" id="HBEZ01005299">
    <property type="protein sequence ID" value="CAD8625286.1"/>
    <property type="molecule type" value="Transcribed_RNA"/>
</dbReference>
<name>A0A7S0LX87_9CRYP</name>
<accession>A0A7S0LX87</accession>
<protein>
    <recommendedName>
        <fullName evidence="7">VTT domain-containing protein</fullName>
    </recommendedName>
</protein>
<sequence>MSRFVELFGVTPNRPSAFNRHPPSGRDLLKLVSPVNPLSSATSTASHHPNSTFIGSHFTPRLSMHDPVTFSLFLVCTFLVGGMMWILSRLPPLSSVETVAEKFVWRPTTAAQFKRDKELLVRYRQAYAWELFVGMTTLNIMLQTFCVPGSATTLNVLAGCLFHDMMPGGEFFVALPFAVLCTTAAAFCCYLISYLTACQIVARRFPSKIGWLQKKIAANSSSFFFLLSLRLSPLIPGWLFSIAAPLLPMSAGRFGLVTLLACIPPSALTVQIGAVLSRMQEGESVVRANLPRLAALGILCTAVSLPAMLSCL</sequence>
<feature type="transmembrane region" description="Helical" evidence="6">
    <location>
        <begin position="68"/>
        <end position="87"/>
    </location>
</feature>
<keyword evidence="4 6" id="KW-0472">Membrane</keyword>
<comment type="similarity">
    <text evidence="5">Belongs to the TMEM41 family.</text>
</comment>
<feature type="transmembrane region" description="Helical" evidence="6">
    <location>
        <begin position="223"/>
        <end position="244"/>
    </location>
</feature>
<dbReference type="Pfam" id="PF09335">
    <property type="entry name" value="VTT_dom"/>
    <property type="match status" value="1"/>
</dbReference>
<evidence type="ECO:0000256" key="3">
    <source>
        <dbReference type="ARBA" id="ARBA00022989"/>
    </source>
</evidence>
<keyword evidence="2 6" id="KW-0812">Transmembrane</keyword>
<feature type="transmembrane region" description="Helical" evidence="6">
    <location>
        <begin position="289"/>
        <end position="309"/>
    </location>
</feature>
<evidence type="ECO:0000256" key="5">
    <source>
        <dbReference type="ARBA" id="ARBA00025797"/>
    </source>
</evidence>
<dbReference type="PANTHER" id="PTHR43220">
    <property type="match status" value="1"/>
</dbReference>
<comment type="subcellular location">
    <subcellularLocation>
        <location evidence="1">Membrane</location>
        <topology evidence="1">Multi-pass membrane protein</topology>
    </subcellularLocation>
</comment>
<evidence type="ECO:0000256" key="4">
    <source>
        <dbReference type="ARBA" id="ARBA00023136"/>
    </source>
</evidence>
<keyword evidence="3 6" id="KW-1133">Transmembrane helix</keyword>
<feature type="transmembrane region" description="Helical" evidence="6">
    <location>
        <begin position="171"/>
        <end position="202"/>
    </location>
</feature>
<dbReference type="GO" id="GO:0016020">
    <property type="term" value="C:membrane"/>
    <property type="evidence" value="ECO:0007669"/>
    <property type="project" value="UniProtKB-SubCell"/>
</dbReference>
<gene>
    <name evidence="8" type="ORF">CCUR1050_LOCUS2963</name>
</gene>
<evidence type="ECO:0000256" key="1">
    <source>
        <dbReference type="ARBA" id="ARBA00004141"/>
    </source>
</evidence>
<dbReference type="PANTHER" id="PTHR43220:SF18">
    <property type="entry name" value="TRANSMEMBRANE PROTEIN 41B"/>
    <property type="match status" value="1"/>
</dbReference>
<dbReference type="InterPro" id="IPR032816">
    <property type="entry name" value="VTT_dom"/>
</dbReference>
<dbReference type="InterPro" id="IPR045014">
    <property type="entry name" value="TM41A/B"/>
</dbReference>
<evidence type="ECO:0000256" key="2">
    <source>
        <dbReference type="ARBA" id="ARBA00022692"/>
    </source>
</evidence>
<dbReference type="AlphaFoldDB" id="A0A7S0LX87"/>
<organism evidence="8">
    <name type="scientific">Cryptomonas curvata</name>
    <dbReference type="NCBI Taxonomy" id="233186"/>
    <lineage>
        <taxon>Eukaryota</taxon>
        <taxon>Cryptophyceae</taxon>
        <taxon>Cryptomonadales</taxon>
        <taxon>Cryptomonadaceae</taxon>
        <taxon>Cryptomonas</taxon>
    </lineage>
</organism>
<evidence type="ECO:0000313" key="8">
    <source>
        <dbReference type="EMBL" id="CAD8625286.1"/>
    </source>
</evidence>